<evidence type="ECO:0000256" key="1">
    <source>
        <dbReference type="SAM" id="SignalP"/>
    </source>
</evidence>
<dbReference type="EMBL" id="OZ034826">
    <property type="protein sequence ID" value="CAL1681762.1"/>
    <property type="molecule type" value="Genomic_DNA"/>
</dbReference>
<dbReference type="PANTHER" id="PTHR21253">
    <property type="entry name" value="F-BOX ONLY PROTEIN 11-RELATED"/>
    <property type="match status" value="1"/>
</dbReference>
<feature type="signal peptide" evidence="1">
    <location>
        <begin position="1"/>
        <end position="18"/>
    </location>
</feature>
<dbReference type="PANTHER" id="PTHR21253:SF0">
    <property type="entry name" value="F-BOX ONLY PROTEIN 11-RELATED"/>
    <property type="match status" value="1"/>
</dbReference>
<evidence type="ECO:0000313" key="3">
    <source>
        <dbReference type="Proteomes" id="UP001497644"/>
    </source>
</evidence>
<keyword evidence="3" id="KW-1185">Reference proteome</keyword>
<dbReference type="InterPro" id="IPR006631">
    <property type="entry name" value="DM4_12"/>
</dbReference>
<dbReference type="AlphaFoldDB" id="A0AAV2NRK3"/>
<evidence type="ECO:0000313" key="2">
    <source>
        <dbReference type="EMBL" id="CAL1681762.1"/>
    </source>
</evidence>
<protein>
    <submittedName>
        <fullName evidence="2">Uncharacterized protein</fullName>
    </submittedName>
</protein>
<sequence>MRAPWLVLILAEIPDSLSLLRETVCHRNDADLSAAGQRSGETLPRRRRELAFPKGSAFVVTLSLLKAIQITQPSPWNLDLEFDMIWPIPSQEDLRKTVIKKPFKLKRRHRRELYANFELALNSRNLPGRLCILRAICEAETVLSPPGFSIIEDAIRIVLRNFEDANDHDCYDIAYRTKNDCEVVYPCPFSLLKLLLYNLYTRYMTVPVEKPD</sequence>
<proteinExistence type="predicted"/>
<feature type="chain" id="PRO_5043976940" evidence="1">
    <location>
        <begin position="19"/>
        <end position="212"/>
    </location>
</feature>
<dbReference type="SMART" id="SM00718">
    <property type="entry name" value="DM4_12"/>
    <property type="match status" value="1"/>
</dbReference>
<reference evidence="2" key="1">
    <citation type="submission" date="2024-04" db="EMBL/GenBank/DDBJ databases">
        <authorList>
            <consortium name="Molecular Ecology Group"/>
        </authorList>
    </citation>
    <scope>NUCLEOTIDE SEQUENCE</scope>
</reference>
<organism evidence="2 3">
    <name type="scientific">Lasius platythorax</name>
    <dbReference type="NCBI Taxonomy" id="488582"/>
    <lineage>
        <taxon>Eukaryota</taxon>
        <taxon>Metazoa</taxon>
        <taxon>Ecdysozoa</taxon>
        <taxon>Arthropoda</taxon>
        <taxon>Hexapoda</taxon>
        <taxon>Insecta</taxon>
        <taxon>Pterygota</taxon>
        <taxon>Neoptera</taxon>
        <taxon>Endopterygota</taxon>
        <taxon>Hymenoptera</taxon>
        <taxon>Apocrita</taxon>
        <taxon>Aculeata</taxon>
        <taxon>Formicoidea</taxon>
        <taxon>Formicidae</taxon>
        <taxon>Formicinae</taxon>
        <taxon>Lasius</taxon>
        <taxon>Lasius</taxon>
    </lineage>
</organism>
<dbReference type="Pfam" id="PF07841">
    <property type="entry name" value="DM4_12"/>
    <property type="match status" value="1"/>
</dbReference>
<gene>
    <name evidence="2" type="ORF">LPLAT_LOCUS7708</name>
</gene>
<name>A0AAV2NRK3_9HYME</name>
<accession>A0AAV2NRK3</accession>
<dbReference type="Proteomes" id="UP001497644">
    <property type="component" value="Chromosome 3"/>
</dbReference>
<keyword evidence="1" id="KW-0732">Signal</keyword>